<reference evidence="20" key="2">
    <citation type="journal article" date="2019" name="Nat. Med.">
        <title>A library of human gut bacterial isolates paired with longitudinal multiomics data enables mechanistic microbiome research.</title>
        <authorList>
            <person name="Poyet M."/>
            <person name="Groussin M."/>
            <person name="Gibbons S.M."/>
            <person name="Avila-Pacheco J."/>
            <person name="Jiang X."/>
            <person name="Kearney S.M."/>
            <person name="Perrotta A.R."/>
            <person name="Berdy B."/>
            <person name="Zhao S."/>
            <person name="Lieberman T.D."/>
            <person name="Swanson P.K."/>
            <person name="Smith M."/>
            <person name="Roesemann S."/>
            <person name="Alexander J.E."/>
            <person name="Rich S.A."/>
            <person name="Livny J."/>
            <person name="Vlamakis H."/>
            <person name="Clish C."/>
            <person name="Bullock K."/>
            <person name="Deik A."/>
            <person name="Scott J."/>
            <person name="Pierce K.A."/>
            <person name="Xavier R.J."/>
            <person name="Alm E.J."/>
        </authorList>
    </citation>
    <scope>NUCLEOTIDE SEQUENCE</scope>
    <source>
        <strain evidence="20">BIOML-A12</strain>
    </source>
</reference>
<dbReference type="RefSeq" id="WP_009270296.1">
    <property type="nucleotide sequence ID" value="NZ_BAABXQ010000010.1"/>
</dbReference>
<dbReference type="PANTHER" id="PTHR10285">
    <property type="entry name" value="URIDINE KINASE"/>
    <property type="match status" value="1"/>
</dbReference>
<evidence type="ECO:0000256" key="8">
    <source>
        <dbReference type="ARBA" id="ARBA00022679"/>
    </source>
</evidence>
<dbReference type="InterPro" id="IPR006083">
    <property type="entry name" value="PRK/URK"/>
</dbReference>
<dbReference type="UniPathway" id="UPA00579">
    <property type="reaction ID" value="UER00640"/>
</dbReference>
<dbReference type="NCBIfam" id="NF004018">
    <property type="entry name" value="PRK05480.1"/>
    <property type="match status" value="1"/>
</dbReference>
<proteinExistence type="inferred from homology"/>
<evidence type="ECO:0000313" key="21">
    <source>
        <dbReference type="Proteomes" id="UP000030008"/>
    </source>
</evidence>
<dbReference type="Pfam" id="PF00485">
    <property type="entry name" value="PRK"/>
    <property type="match status" value="1"/>
</dbReference>
<feature type="domain" description="Phosphoribulokinase/uridine kinase" evidence="18">
    <location>
        <begin position="6"/>
        <end position="192"/>
    </location>
</feature>
<dbReference type="GO" id="GO:0044206">
    <property type="term" value="P:UMP salvage"/>
    <property type="evidence" value="ECO:0007669"/>
    <property type="project" value="UniProtKB-UniRule"/>
</dbReference>
<dbReference type="SUPFAM" id="SSF52540">
    <property type="entry name" value="P-loop containing nucleoside triphosphate hydrolases"/>
    <property type="match status" value="1"/>
</dbReference>
<dbReference type="HAMAP" id="MF_00551">
    <property type="entry name" value="Uridine_kinase"/>
    <property type="match status" value="1"/>
</dbReference>
<accession>A0A099I284</accession>
<comment type="subcellular location">
    <subcellularLocation>
        <location evidence="1 16 17">Cytoplasm</location>
    </subcellularLocation>
</comment>
<evidence type="ECO:0000256" key="1">
    <source>
        <dbReference type="ARBA" id="ARBA00004496"/>
    </source>
</evidence>
<comment type="pathway">
    <text evidence="2 16 17">Pyrimidine metabolism; UMP biosynthesis via salvage pathway; UMP from uridine: step 1/1.</text>
</comment>
<keyword evidence="8 16" id="KW-0808">Transferase</keyword>
<dbReference type="EMBL" id="WWTN01000011">
    <property type="protein sequence ID" value="MZH55821.1"/>
    <property type="molecule type" value="Genomic_DNA"/>
</dbReference>
<dbReference type="GO" id="GO:0004849">
    <property type="term" value="F:uridine kinase activity"/>
    <property type="evidence" value="ECO:0007669"/>
    <property type="project" value="UniProtKB-UniRule"/>
</dbReference>
<dbReference type="EC" id="2.7.1.48" evidence="5 16"/>
<evidence type="ECO:0000256" key="7">
    <source>
        <dbReference type="ARBA" id="ARBA00022490"/>
    </source>
</evidence>
<comment type="caution">
    <text evidence="19">The sequence shown here is derived from an EMBL/GenBank/DDBJ whole genome shotgun (WGS) entry which is preliminary data.</text>
</comment>
<dbReference type="EMBL" id="JQIF01000097">
    <property type="protein sequence ID" value="KGJ51820.1"/>
    <property type="molecule type" value="Genomic_DNA"/>
</dbReference>
<evidence type="ECO:0000259" key="18">
    <source>
        <dbReference type="Pfam" id="PF00485"/>
    </source>
</evidence>
<dbReference type="NCBIfam" id="TIGR00235">
    <property type="entry name" value="udk"/>
    <property type="match status" value="1"/>
</dbReference>
<comment type="catalytic activity">
    <reaction evidence="14 17">
        <text>cytidine + ATP = CMP + ADP + H(+)</text>
        <dbReference type="Rhea" id="RHEA:24674"/>
        <dbReference type="ChEBI" id="CHEBI:15378"/>
        <dbReference type="ChEBI" id="CHEBI:17562"/>
        <dbReference type="ChEBI" id="CHEBI:30616"/>
        <dbReference type="ChEBI" id="CHEBI:60377"/>
        <dbReference type="ChEBI" id="CHEBI:456216"/>
        <dbReference type="EC" id="2.7.1.48"/>
    </reaction>
</comment>
<evidence type="ECO:0000256" key="6">
    <source>
        <dbReference type="ARBA" id="ARBA00021478"/>
    </source>
</evidence>
<evidence type="ECO:0000256" key="3">
    <source>
        <dbReference type="ARBA" id="ARBA00004784"/>
    </source>
</evidence>
<dbReference type="GO" id="GO:0044211">
    <property type="term" value="P:CTP salvage"/>
    <property type="evidence" value="ECO:0007669"/>
    <property type="project" value="UniProtKB-UniRule"/>
</dbReference>
<evidence type="ECO:0000256" key="16">
    <source>
        <dbReference type="HAMAP-Rule" id="MF_00551"/>
    </source>
</evidence>
<name>A0A099I284_CLOIN</name>
<dbReference type="UniPathway" id="UPA00574">
    <property type="reaction ID" value="UER00637"/>
</dbReference>
<keyword evidence="11 16" id="KW-0067">ATP-binding</keyword>
<evidence type="ECO:0000256" key="17">
    <source>
        <dbReference type="RuleBase" id="RU003825"/>
    </source>
</evidence>
<dbReference type="Proteomes" id="UP000604383">
    <property type="component" value="Unassembled WGS sequence"/>
</dbReference>
<feature type="binding site" evidence="16">
    <location>
        <begin position="11"/>
        <end position="18"/>
    </location>
    <ligand>
        <name>ATP</name>
        <dbReference type="ChEBI" id="CHEBI:30616"/>
    </ligand>
</feature>
<evidence type="ECO:0000313" key="20">
    <source>
        <dbReference type="EMBL" id="MZH55821.1"/>
    </source>
</evidence>
<reference evidence="19 21" key="1">
    <citation type="submission" date="2014-08" db="EMBL/GenBank/DDBJ databases">
        <title>Clostridium innocuum, an unnegligible vancomycin-resistant pathogen causing extra-intestinal infections.</title>
        <authorList>
            <person name="Feng Y."/>
            <person name="Chiu C.-H."/>
        </authorList>
    </citation>
    <scope>NUCLEOTIDE SEQUENCE [LARGE SCALE GENOMIC DNA]</scope>
    <source>
        <strain evidence="19 21">AN88</strain>
    </source>
</reference>
<dbReference type="InterPro" id="IPR026008">
    <property type="entry name" value="Uridine_kinase"/>
</dbReference>
<dbReference type="InterPro" id="IPR027417">
    <property type="entry name" value="P-loop_NTPase"/>
</dbReference>
<dbReference type="PRINTS" id="PR00988">
    <property type="entry name" value="URIDINKINASE"/>
</dbReference>
<evidence type="ECO:0000256" key="15">
    <source>
        <dbReference type="ARBA" id="ARBA00048909"/>
    </source>
</evidence>
<dbReference type="Proteomes" id="UP000030008">
    <property type="component" value="Unassembled WGS sequence"/>
</dbReference>
<dbReference type="Gene3D" id="3.40.50.300">
    <property type="entry name" value="P-loop containing nucleotide triphosphate hydrolases"/>
    <property type="match status" value="1"/>
</dbReference>
<evidence type="ECO:0000256" key="9">
    <source>
        <dbReference type="ARBA" id="ARBA00022741"/>
    </source>
</evidence>
<evidence type="ECO:0000256" key="4">
    <source>
        <dbReference type="ARBA" id="ARBA00005408"/>
    </source>
</evidence>
<evidence type="ECO:0000256" key="5">
    <source>
        <dbReference type="ARBA" id="ARBA00012137"/>
    </source>
</evidence>
<evidence type="ECO:0000256" key="14">
    <source>
        <dbReference type="ARBA" id="ARBA00047436"/>
    </source>
</evidence>
<comment type="pathway">
    <text evidence="3 16 17">Pyrimidine metabolism; CTP biosynthesis via salvage pathway; CTP from cytidine: step 1/3.</text>
</comment>
<evidence type="ECO:0000256" key="11">
    <source>
        <dbReference type="ARBA" id="ARBA00022840"/>
    </source>
</evidence>
<dbReference type="AlphaFoldDB" id="A0A099I284"/>
<dbReference type="InterPro" id="IPR000764">
    <property type="entry name" value="Uridine_kinase-like"/>
</dbReference>
<evidence type="ECO:0000256" key="12">
    <source>
        <dbReference type="ARBA" id="ARBA00030641"/>
    </source>
</evidence>
<keyword evidence="10 16" id="KW-0418">Kinase</keyword>
<comment type="catalytic activity">
    <reaction evidence="15 16 17">
        <text>uridine + ATP = UMP + ADP + H(+)</text>
        <dbReference type="Rhea" id="RHEA:16825"/>
        <dbReference type="ChEBI" id="CHEBI:15378"/>
        <dbReference type="ChEBI" id="CHEBI:16704"/>
        <dbReference type="ChEBI" id="CHEBI:30616"/>
        <dbReference type="ChEBI" id="CHEBI:57865"/>
        <dbReference type="ChEBI" id="CHEBI:456216"/>
        <dbReference type="EC" id="2.7.1.48"/>
    </reaction>
</comment>
<sequence>MKKTILIGIAGGSASGKTSISAQLKEHYEDTNSVVIIRQDDYYKDQSEKTMEERVKTNYDHPFAFDNELLVAQLQRLLQRQPICKPTYDFVHHTRSEVIEEIEPSDVVVIEGLFVLENEDLRNLCDIKIFVDTDADIRFIRRLLRDVNERGRTLESVVEQYTSTVRDMHNLFIEPSKRYADVIIPEGGHNVVAIDLLITKISSIISENVV</sequence>
<organism evidence="19 21">
    <name type="scientific">Clostridium innocuum</name>
    <dbReference type="NCBI Taxonomy" id="1522"/>
    <lineage>
        <taxon>Bacteria</taxon>
        <taxon>Bacillati</taxon>
        <taxon>Bacillota</taxon>
        <taxon>Clostridia</taxon>
        <taxon>Eubacteriales</taxon>
        <taxon>Clostridiaceae</taxon>
        <taxon>Clostridium</taxon>
    </lineage>
</organism>
<gene>
    <name evidence="16" type="primary">udk</name>
    <name evidence="19" type="ORF">CIAN88_18865</name>
    <name evidence="20" type="ORF">GT664_08615</name>
</gene>
<evidence type="ECO:0000256" key="13">
    <source>
        <dbReference type="ARBA" id="ARBA00031452"/>
    </source>
</evidence>
<dbReference type="GO" id="GO:0005524">
    <property type="term" value="F:ATP binding"/>
    <property type="evidence" value="ECO:0007669"/>
    <property type="project" value="UniProtKB-UniRule"/>
</dbReference>
<protein>
    <recommendedName>
        <fullName evidence="6 16">Uridine kinase</fullName>
        <ecNumber evidence="5 16">2.7.1.48</ecNumber>
    </recommendedName>
    <alternativeName>
        <fullName evidence="12 16">Cytidine monophosphokinase</fullName>
    </alternativeName>
    <alternativeName>
        <fullName evidence="13 16">Uridine monophosphokinase</fullName>
    </alternativeName>
</protein>
<evidence type="ECO:0000256" key="2">
    <source>
        <dbReference type="ARBA" id="ARBA00004690"/>
    </source>
</evidence>
<dbReference type="GO" id="GO:0005737">
    <property type="term" value="C:cytoplasm"/>
    <property type="evidence" value="ECO:0007669"/>
    <property type="project" value="UniProtKB-SubCell"/>
</dbReference>
<comment type="similarity">
    <text evidence="4 16 17">Belongs to the uridine kinase family.</text>
</comment>
<dbReference type="CDD" id="cd02023">
    <property type="entry name" value="UMPK"/>
    <property type="match status" value="1"/>
</dbReference>
<keyword evidence="7 16" id="KW-0963">Cytoplasm</keyword>
<keyword evidence="9 16" id="KW-0547">Nucleotide-binding</keyword>
<evidence type="ECO:0000256" key="10">
    <source>
        <dbReference type="ARBA" id="ARBA00022777"/>
    </source>
</evidence>
<evidence type="ECO:0000313" key="19">
    <source>
        <dbReference type="EMBL" id="KGJ51820.1"/>
    </source>
</evidence>